<dbReference type="AlphaFoldDB" id="A0A177CAD4"/>
<dbReference type="EMBL" id="KV441554">
    <property type="protein sequence ID" value="OAG04091.1"/>
    <property type="molecule type" value="Genomic_DNA"/>
</dbReference>
<organism evidence="2 3">
    <name type="scientific">Paraphaeosphaeria sporulosa</name>
    <dbReference type="NCBI Taxonomy" id="1460663"/>
    <lineage>
        <taxon>Eukaryota</taxon>
        <taxon>Fungi</taxon>
        <taxon>Dikarya</taxon>
        <taxon>Ascomycota</taxon>
        <taxon>Pezizomycotina</taxon>
        <taxon>Dothideomycetes</taxon>
        <taxon>Pleosporomycetidae</taxon>
        <taxon>Pleosporales</taxon>
        <taxon>Massarineae</taxon>
        <taxon>Didymosphaeriaceae</taxon>
        <taxon>Paraphaeosphaeria</taxon>
    </lineage>
</organism>
<dbReference type="Pfam" id="PF06985">
    <property type="entry name" value="HET"/>
    <property type="match status" value="1"/>
</dbReference>
<dbReference type="InterPro" id="IPR010730">
    <property type="entry name" value="HET"/>
</dbReference>
<dbReference type="OrthoDB" id="3548654at2759"/>
<reference evidence="2 3" key="1">
    <citation type="submission" date="2016-05" db="EMBL/GenBank/DDBJ databases">
        <title>Comparative analysis of secretome profiles of manganese(II)-oxidizing ascomycete fungi.</title>
        <authorList>
            <consortium name="DOE Joint Genome Institute"/>
            <person name="Zeiner C.A."/>
            <person name="Purvine S.O."/>
            <person name="Zink E.M."/>
            <person name="Wu S."/>
            <person name="Pasa-Tolic L."/>
            <person name="Chaput D.L."/>
            <person name="Haridas S."/>
            <person name="Grigoriev I.V."/>
            <person name="Santelli C.M."/>
            <person name="Hansel C.M."/>
        </authorList>
    </citation>
    <scope>NUCLEOTIDE SEQUENCE [LARGE SCALE GENOMIC DNA]</scope>
    <source>
        <strain evidence="2 3">AP3s5-JAC2a</strain>
    </source>
</reference>
<dbReference type="RefSeq" id="XP_018034456.1">
    <property type="nucleotide sequence ID" value="XM_018185034.1"/>
</dbReference>
<dbReference type="Proteomes" id="UP000077069">
    <property type="component" value="Unassembled WGS sequence"/>
</dbReference>
<accession>A0A177CAD4</accession>
<name>A0A177CAD4_9PLEO</name>
<protein>
    <submittedName>
        <fullName evidence="2">HET-domain-containing protein</fullName>
    </submittedName>
</protein>
<evidence type="ECO:0000259" key="1">
    <source>
        <dbReference type="Pfam" id="PF06985"/>
    </source>
</evidence>
<dbReference type="InParanoid" id="A0A177CAD4"/>
<evidence type="ECO:0000313" key="3">
    <source>
        <dbReference type="Proteomes" id="UP000077069"/>
    </source>
</evidence>
<feature type="domain" description="Heterokaryon incompatibility" evidence="1">
    <location>
        <begin position="44"/>
        <end position="206"/>
    </location>
</feature>
<dbReference type="STRING" id="1460663.A0A177CAD4"/>
<dbReference type="PANTHER" id="PTHR24148:SF73">
    <property type="entry name" value="HET DOMAIN PROTEIN (AFU_ORTHOLOGUE AFUA_8G01020)"/>
    <property type="match status" value="1"/>
</dbReference>
<gene>
    <name evidence="2" type="ORF">CC84DRAFT_1261094</name>
</gene>
<dbReference type="GeneID" id="28768520"/>
<sequence>MDIYAKLSPLQDSQIRLLHVSPCSDPSEICCVLTVVSLRSQPSYSALSYTWGSPFPDYSERHDKSTDPTITCNGIKISVKSNLHDFLLHCATHSDPAFRGLLWVDALCINQGCHPERTKQVQLIGDIYKHAERVVVWLGVEDDATAMAVELMKRFAALNPAARSARVLQSRFSPASQDPLFDPRHWHAMARFFERNWFERAWIIQEITFARWAIVLCGQHTLKWDEITTMSKFMATDFSATSIWSKHFEIAANTDVEFAVSVRARRANFPAKLAATKANQLSSSGDGLLYALIRSRVSKCQDARDKVYSQLRLGTADIIPTYEKDVAQVYITAATYILQNSDNLLLLTCVEGSDFQNISNLPSWVPDWSVTKDLGLRITGYRQFKAAGNLPRTAKVVNGGRVLQIQAARIDIITKSAETKAEILDFSRPTRLWEMLAELDDIYAPTEETKEEALWRTLITNRAHVDGAIQYPASISPVQESFVKWIISRYFTAIRKSPLLESSSFPVFESSGSIVPSRKAILEIVENASPEDRAAVEKEASIFHSHYSHAMFVRPFRTQQGFLGLGTQSLSEGDSVWIVAGCRVPLILRKVEDSLRYKLVGGTLLHGFMDGQWLRRDGVRFNVVELE</sequence>
<keyword evidence="3" id="KW-1185">Reference proteome</keyword>
<proteinExistence type="predicted"/>
<dbReference type="InterPro" id="IPR052895">
    <property type="entry name" value="HetReg/Transcr_Mod"/>
</dbReference>
<dbReference type="PANTHER" id="PTHR24148">
    <property type="entry name" value="ANKYRIN REPEAT DOMAIN-CONTAINING PROTEIN 39 HOMOLOG-RELATED"/>
    <property type="match status" value="1"/>
</dbReference>
<evidence type="ECO:0000313" key="2">
    <source>
        <dbReference type="EMBL" id="OAG04091.1"/>
    </source>
</evidence>
<dbReference type="Pfam" id="PF26639">
    <property type="entry name" value="Het-6_barrel"/>
    <property type="match status" value="1"/>
</dbReference>